<dbReference type="InterPro" id="IPR051907">
    <property type="entry name" value="DoxX-like_oxidoreductase"/>
</dbReference>
<evidence type="ECO:0000256" key="5">
    <source>
        <dbReference type="ARBA" id="ARBA00022989"/>
    </source>
</evidence>
<dbReference type="GO" id="GO:0005886">
    <property type="term" value="C:plasma membrane"/>
    <property type="evidence" value="ECO:0007669"/>
    <property type="project" value="UniProtKB-SubCell"/>
</dbReference>
<reference evidence="8 9" key="1">
    <citation type="submission" date="2018-11" db="EMBL/GenBank/DDBJ databases">
        <title>Saccharopolyspora rhizosphaerae sp. nov., an actinomycete isolated from rhizosphere soil in Thailand.</title>
        <authorList>
            <person name="Intra B."/>
            <person name="Euanorasetr J."/>
            <person name="Take A."/>
            <person name="Inahashi Y."/>
            <person name="Mori M."/>
            <person name="Panbangred W."/>
            <person name="Matsumoto A."/>
        </authorList>
    </citation>
    <scope>NUCLEOTIDE SEQUENCE [LARGE SCALE GENOMIC DNA]</scope>
    <source>
        <strain evidence="8 9">H219</strain>
    </source>
</reference>
<dbReference type="OrthoDB" id="1122432at2"/>
<name>A0A3R8QAH4_9PSEU</name>
<evidence type="ECO:0000256" key="7">
    <source>
        <dbReference type="SAM" id="Phobius"/>
    </source>
</evidence>
<keyword evidence="9" id="KW-1185">Reference proteome</keyword>
<evidence type="ECO:0000313" key="8">
    <source>
        <dbReference type="EMBL" id="RRO20574.1"/>
    </source>
</evidence>
<comment type="subcellular location">
    <subcellularLocation>
        <location evidence="1">Cell membrane</location>
        <topology evidence="1">Multi-pass membrane protein</topology>
    </subcellularLocation>
</comment>
<evidence type="ECO:0000313" key="9">
    <source>
        <dbReference type="Proteomes" id="UP000274515"/>
    </source>
</evidence>
<dbReference type="Proteomes" id="UP000274515">
    <property type="component" value="Unassembled WGS sequence"/>
</dbReference>
<comment type="similarity">
    <text evidence="2">Belongs to the DoxX family.</text>
</comment>
<dbReference type="EMBL" id="RSAA01000001">
    <property type="protein sequence ID" value="RRO20574.1"/>
    <property type="molecule type" value="Genomic_DNA"/>
</dbReference>
<gene>
    <name evidence="8" type="ORF">EIL87_01445</name>
</gene>
<keyword evidence="5 7" id="KW-1133">Transmembrane helix</keyword>
<dbReference type="AlphaFoldDB" id="A0A3R8QAH4"/>
<dbReference type="Pfam" id="PF07681">
    <property type="entry name" value="DoxX"/>
    <property type="match status" value="1"/>
</dbReference>
<proteinExistence type="inferred from homology"/>
<evidence type="ECO:0000256" key="6">
    <source>
        <dbReference type="ARBA" id="ARBA00023136"/>
    </source>
</evidence>
<evidence type="ECO:0000256" key="2">
    <source>
        <dbReference type="ARBA" id="ARBA00006679"/>
    </source>
</evidence>
<dbReference type="PANTHER" id="PTHR33452:SF1">
    <property type="entry name" value="INNER MEMBRANE PROTEIN YPHA-RELATED"/>
    <property type="match status" value="1"/>
</dbReference>
<dbReference type="RefSeq" id="WP_125088278.1">
    <property type="nucleotide sequence ID" value="NZ_RSAA01000001.1"/>
</dbReference>
<feature type="transmembrane region" description="Helical" evidence="7">
    <location>
        <begin position="74"/>
        <end position="92"/>
    </location>
</feature>
<keyword evidence="6 7" id="KW-0472">Membrane</keyword>
<feature type="transmembrane region" description="Helical" evidence="7">
    <location>
        <begin position="7"/>
        <end position="25"/>
    </location>
</feature>
<sequence length="153" mass="16257">MTALGSLFTFIGRILIGIILIAHGWQKLMVWGVPTTAQNFSQMGIPLPQVAAWYATIVELVGGILLILGLALPLVGLAVAINMAGAILFVHLPHGLFAPNGFELPLAVGAAALAMGFNGGNWSIDHAVFGRRGRRGRKPADEATTWDRPSDTY</sequence>
<comment type="caution">
    <text evidence="8">The sequence shown here is derived from an EMBL/GenBank/DDBJ whole genome shotgun (WGS) entry which is preliminary data.</text>
</comment>
<dbReference type="PANTHER" id="PTHR33452">
    <property type="entry name" value="OXIDOREDUCTASE CATD-RELATED"/>
    <property type="match status" value="1"/>
</dbReference>
<evidence type="ECO:0000256" key="3">
    <source>
        <dbReference type="ARBA" id="ARBA00022475"/>
    </source>
</evidence>
<keyword evidence="3" id="KW-1003">Cell membrane</keyword>
<dbReference type="InterPro" id="IPR032808">
    <property type="entry name" value="DoxX"/>
</dbReference>
<feature type="transmembrane region" description="Helical" evidence="7">
    <location>
        <begin position="45"/>
        <end position="67"/>
    </location>
</feature>
<keyword evidence="4 7" id="KW-0812">Transmembrane</keyword>
<evidence type="ECO:0000256" key="4">
    <source>
        <dbReference type="ARBA" id="ARBA00022692"/>
    </source>
</evidence>
<feature type="transmembrane region" description="Helical" evidence="7">
    <location>
        <begin position="104"/>
        <end position="124"/>
    </location>
</feature>
<protein>
    <submittedName>
        <fullName evidence="8">DoxX family protein</fullName>
    </submittedName>
</protein>
<accession>A0A3R8QAH4</accession>
<evidence type="ECO:0000256" key="1">
    <source>
        <dbReference type="ARBA" id="ARBA00004651"/>
    </source>
</evidence>
<organism evidence="8 9">
    <name type="scientific">Saccharopolyspora rhizosphaerae</name>
    <dbReference type="NCBI Taxonomy" id="2492662"/>
    <lineage>
        <taxon>Bacteria</taxon>
        <taxon>Bacillati</taxon>
        <taxon>Actinomycetota</taxon>
        <taxon>Actinomycetes</taxon>
        <taxon>Pseudonocardiales</taxon>
        <taxon>Pseudonocardiaceae</taxon>
        <taxon>Saccharopolyspora</taxon>
    </lineage>
</organism>